<organism evidence="6 7">
    <name type="scientific">Ruminococcus albus (strain ATCC 27210 / DSM 20455 / JCM 14654 / NCDO 2250 / 7)</name>
    <dbReference type="NCBI Taxonomy" id="697329"/>
    <lineage>
        <taxon>Bacteria</taxon>
        <taxon>Bacillati</taxon>
        <taxon>Bacillota</taxon>
        <taxon>Clostridia</taxon>
        <taxon>Eubacteriales</taxon>
        <taxon>Oscillospiraceae</taxon>
        <taxon>Ruminococcus</taxon>
    </lineage>
</organism>
<dbReference type="PANTHER" id="PTHR43078">
    <property type="entry name" value="UDP-GLUCURONIC ACID DECARBOXYLASE-RELATED"/>
    <property type="match status" value="1"/>
</dbReference>
<evidence type="ECO:0000259" key="5">
    <source>
        <dbReference type="Pfam" id="PF01370"/>
    </source>
</evidence>
<dbReference type="GO" id="GO:0070403">
    <property type="term" value="F:NAD+ binding"/>
    <property type="evidence" value="ECO:0007669"/>
    <property type="project" value="InterPro"/>
</dbReference>
<dbReference type="GO" id="GO:0042732">
    <property type="term" value="P:D-xylose metabolic process"/>
    <property type="evidence" value="ECO:0007669"/>
    <property type="project" value="InterPro"/>
</dbReference>
<dbReference type="PRINTS" id="PR00081">
    <property type="entry name" value="GDHRDH"/>
</dbReference>
<proteinExistence type="predicted"/>
<dbReference type="SUPFAM" id="SSF51735">
    <property type="entry name" value="NAD(P)-binding Rossmann-fold domains"/>
    <property type="match status" value="1"/>
</dbReference>
<comment type="cofactor">
    <cofactor evidence="1">
        <name>NAD(+)</name>
        <dbReference type="ChEBI" id="CHEBI:57540"/>
    </cofactor>
</comment>
<feature type="domain" description="NAD-dependent epimerase/dehydratase" evidence="5">
    <location>
        <begin position="32"/>
        <end position="276"/>
    </location>
</feature>
<evidence type="ECO:0000256" key="4">
    <source>
        <dbReference type="ARBA" id="ARBA00023239"/>
    </source>
</evidence>
<dbReference type="Proteomes" id="UP000006919">
    <property type="component" value="Chromosome"/>
</dbReference>
<dbReference type="eggNOG" id="COG0451">
    <property type="taxonomic scope" value="Bacteria"/>
</dbReference>
<reference evidence="6 7" key="1">
    <citation type="journal article" date="2011" name="J. Bacteriol.">
        <title>Complete genome of the cellulolytic ruminal bacterium Ruminococcus albus 7.</title>
        <authorList>
            <person name="Suen G."/>
            <person name="Stevenson D.M."/>
            <person name="Bruce D.C."/>
            <person name="Chertkov O."/>
            <person name="Copeland A."/>
            <person name="Cheng J.F."/>
            <person name="Detter C."/>
            <person name="Detter J.C."/>
            <person name="Goodwin L.A."/>
            <person name="Han C.S."/>
            <person name="Hauser L.J."/>
            <person name="Ivanova N.N."/>
            <person name="Kyrpides N.C."/>
            <person name="Land M.L."/>
            <person name="Lapidus A."/>
            <person name="Lucas S."/>
            <person name="Ovchinnikova G."/>
            <person name="Pitluck S."/>
            <person name="Tapia R."/>
            <person name="Woyke T."/>
            <person name="Boyum J."/>
            <person name="Mead D."/>
            <person name="Weimer P.J."/>
        </authorList>
    </citation>
    <scope>NUCLEOTIDE SEQUENCE [LARGE SCALE GENOMIC DNA]</scope>
    <source>
        <strain evidence="7">ATCC 27210 / DSM 20455 / JCM 14654 / NCDO 2250 / 7</strain>
    </source>
</reference>
<keyword evidence="2" id="KW-0210">Decarboxylase</keyword>
<keyword evidence="3" id="KW-0520">NAD</keyword>
<gene>
    <name evidence="6" type="ordered locus">Rumal_3026</name>
</gene>
<dbReference type="EMBL" id="CP002403">
    <property type="protein sequence ID" value="ADU23491.1"/>
    <property type="molecule type" value="Genomic_DNA"/>
</dbReference>
<dbReference type="OrthoDB" id="9811743at2"/>
<dbReference type="PANTHER" id="PTHR43078:SF6">
    <property type="entry name" value="UDP-GLUCURONIC ACID DECARBOXYLASE 1"/>
    <property type="match status" value="1"/>
</dbReference>
<name>E6UEA1_RUMA7</name>
<evidence type="ECO:0000256" key="1">
    <source>
        <dbReference type="ARBA" id="ARBA00001911"/>
    </source>
</evidence>
<dbReference type="Gene3D" id="3.40.50.720">
    <property type="entry name" value="NAD(P)-binding Rossmann-like Domain"/>
    <property type="match status" value="1"/>
</dbReference>
<dbReference type="KEGG" id="ral:Rumal_3026"/>
<sequence>MKLSDNRIMQEDVERASAAEFIEWDKLKGKTILVTGATGLIGGQVVMTLLNANAERGLGLKVIAAVRNKEKAEKLFKYADKDALEFLVQDVTAPYNYDGGIDFIIHGASITSSKAFVDTPVETIFTALDGTKNLLELAKAKQVEGMVYLSSLEIYGVVDLSMESVDEKTFGSIDPMSVRSSYSEGKRIVETLCSSYAHEYGVPVKVARLCQSMGAGVGYNDGRVFAQFARAIIEGTDIVLMTDGSTERNYCYISDAVTGILTVMLKGETAQAYNIANKDTLISIRGMAEMLIENYPDSGTKLVFNIVEDVTKLGYNPKVKMNLATDKAESLGWRAEIGLKEMFDRLITSMRYDKNK</sequence>
<evidence type="ECO:0000256" key="3">
    <source>
        <dbReference type="ARBA" id="ARBA00023027"/>
    </source>
</evidence>
<dbReference type="STRING" id="697329.Rumal_3026"/>
<dbReference type="InterPro" id="IPR002347">
    <property type="entry name" value="SDR_fam"/>
</dbReference>
<dbReference type="InterPro" id="IPR036291">
    <property type="entry name" value="NAD(P)-bd_dom_sf"/>
</dbReference>
<dbReference type="AlphaFoldDB" id="E6UEA1"/>
<keyword evidence="4" id="KW-0456">Lyase</keyword>
<dbReference type="InterPro" id="IPR001509">
    <property type="entry name" value="Epimerase_deHydtase"/>
</dbReference>
<dbReference type="HOGENOM" id="CLU_007383_4_0_9"/>
<protein>
    <submittedName>
        <fullName evidence="6">NAD-dependent epimerase/dehydratase</fullName>
    </submittedName>
</protein>
<dbReference type="Pfam" id="PF01370">
    <property type="entry name" value="Epimerase"/>
    <property type="match status" value="1"/>
</dbReference>
<dbReference type="RefSeq" id="WP_013499600.1">
    <property type="nucleotide sequence ID" value="NC_014833.1"/>
</dbReference>
<dbReference type="InterPro" id="IPR044516">
    <property type="entry name" value="UXS-like"/>
</dbReference>
<dbReference type="GO" id="GO:0048040">
    <property type="term" value="F:UDP-glucuronate decarboxylase activity"/>
    <property type="evidence" value="ECO:0007669"/>
    <property type="project" value="TreeGrafter"/>
</dbReference>
<dbReference type="GO" id="GO:0005737">
    <property type="term" value="C:cytoplasm"/>
    <property type="evidence" value="ECO:0007669"/>
    <property type="project" value="TreeGrafter"/>
</dbReference>
<evidence type="ECO:0000313" key="6">
    <source>
        <dbReference type="EMBL" id="ADU23491.1"/>
    </source>
</evidence>
<evidence type="ECO:0000313" key="7">
    <source>
        <dbReference type="Proteomes" id="UP000006919"/>
    </source>
</evidence>
<evidence type="ECO:0000256" key="2">
    <source>
        <dbReference type="ARBA" id="ARBA00022793"/>
    </source>
</evidence>
<accession>E6UEA1</accession>